<keyword evidence="3" id="KW-1185">Reference proteome</keyword>
<evidence type="ECO:0008006" key="4">
    <source>
        <dbReference type="Google" id="ProtNLM"/>
    </source>
</evidence>
<evidence type="ECO:0000313" key="2">
    <source>
        <dbReference type="EMBL" id="MCW8108484.1"/>
    </source>
</evidence>
<protein>
    <recommendedName>
        <fullName evidence="4">Zinc ribbon domain-containing protein</fullName>
    </recommendedName>
</protein>
<sequence length="111" mass="12972">MSHEEIFFIFSGVWIVLIIISFLVFFVSKNAERKKKLWVPFIIFAGALFIVVMYLMDSDKEEIYFMVPMIVLISFFNIRSTKFCSACGKTNKNYNFFSQPKYCSDCGQALE</sequence>
<gene>
    <name evidence="2" type="ORF">OPS25_08250</name>
</gene>
<keyword evidence="1" id="KW-0472">Membrane</keyword>
<dbReference type="Proteomes" id="UP001142810">
    <property type="component" value="Unassembled WGS sequence"/>
</dbReference>
<feature type="transmembrane region" description="Helical" evidence="1">
    <location>
        <begin position="6"/>
        <end position="25"/>
    </location>
</feature>
<organism evidence="2 3">
    <name type="scientific">Alteromonas aquimaris</name>
    <dbReference type="NCBI Taxonomy" id="2998417"/>
    <lineage>
        <taxon>Bacteria</taxon>
        <taxon>Pseudomonadati</taxon>
        <taxon>Pseudomonadota</taxon>
        <taxon>Gammaproteobacteria</taxon>
        <taxon>Alteromonadales</taxon>
        <taxon>Alteromonadaceae</taxon>
        <taxon>Alteromonas/Salinimonas group</taxon>
        <taxon>Alteromonas</taxon>
    </lineage>
</organism>
<dbReference type="RefSeq" id="WP_265617209.1">
    <property type="nucleotide sequence ID" value="NZ_JAPFRD010000010.1"/>
</dbReference>
<reference evidence="2" key="1">
    <citation type="submission" date="2022-11" db="EMBL/GenBank/DDBJ databases">
        <title>Alteromonas sp. nov., isolated from sea water of the Qingdao.</title>
        <authorList>
            <person name="Wang Q."/>
        </authorList>
    </citation>
    <scope>NUCLEOTIDE SEQUENCE</scope>
    <source>
        <strain evidence="2">ASW11-7</strain>
    </source>
</reference>
<name>A0ABT3P6X8_9ALTE</name>
<proteinExistence type="predicted"/>
<accession>A0ABT3P6X8</accession>
<keyword evidence="1" id="KW-0812">Transmembrane</keyword>
<evidence type="ECO:0000313" key="3">
    <source>
        <dbReference type="Proteomes" id="UP001142810"/>
    </source>
</evidence>
<keyword evidence="1" id="KW-1133">Transmembrane helix</keyword>
<feature type="transmembrane region" description="Helical" evidence="1">
    <location>
        <begin position="37"/>
        <end position="56"/>
    </location>
</feature>
<evidence type="ECO:0000256" key="1">
    <source>
        <dbReference type="SAM" id="Phobius"/>
    </source>
</evidence>
<dbReference type="EMBL" id="JAPFRD010000010">
    <property type="protein sequence ID" value="MCW8108484.1"/>
    <property type="molecule type" value="Genomic_DNA"/>
</dbReference>
<comment type="caution">
    <text evidence="2">The sequence shown here is derived from an EMBL/GenBank/DDBJ whole genome shotgun (WGS) entry which is preliminary data.</text>
</comment>
<feature type="transmembrane region" description="Helical" evidence="1">
    <location>
        <begin position="62"/>
        <end position="78"/>
    </location>
</feature>